<dbReference type="AlphaFoldDB" id="A0A9D1NIQ7"/>
<dbReference type="EC" id="1.1.1.133" evidence="3 6"/>
<organism evidence="8 9">
    <name type="scientific">Candidatus Spyradosoma merdigallinarum</name>
    <dbReference type="NCBI Taxonomy" id="2840950"/>
    <lineage>
        <taxon>Bacteria</taxon>
        <taxon>Pseudomonadati</taxon>
        <taxon>Verrucomicrobiota</taxon>
        <taxon>Opitutia</taxon>
        <taxon>Opitutia incertae sedis</taxon>
        <taxon>Candidatus Spyradosoma</taxon>
    </lineage>
</organism>
<keyword evidence="6" id="KW-0560">Oxidoreductase</keyword>
<dbReference type="PANTHER" id="PTHR10491">
    <property type="entry name" value="DTDP-4-DEHYDRORHAMNOSE REDUCTASE"/>
    <property type="match status" value="1"/>
</dbReference>
<comment type="similarity">
    <text evidence="2 6">Belongs to the dTDP-4-dehydrorhamnose reductase family.</text>
</comment>
<gene>
    <name evidence="8" type="ORF">IAC75_01740</name>
</gene>
<evidence type="ECO:0000256" key="3">
    <source>
        <dbReference type="ARBA" id="ARBA00012929"/>
    </source>
</evidence>
<comment type="pathway">
    <text evidence="1 6">Carbohydrate biosynthesis; dTDP-L-rhamnose biosynthesis.</text>
</comment>
<keyword evidence="6" id="KW-0521">NADP</keyword>
<dbReference type="Proteomes" id="UP000886812">
    <property type="component" value="Unassembled WGS sequence"/>
</dbReference>
<evidence type="ECO:0000313" key="8">
    <source>
        <dbReference type="EMBL" id="HIV03854.1"/>
    </source>
</evidence>
<sequence>MKIIITGAAGFLGRETVFSALRRGFDVVAVVHETEVFLPPSVRRVKADLTDVPAVQSLVLQEFPDAIVNCAGVTSVAEADRDHERAEKLNAALPRTLAMLANHISGRLVHVSTDMVFDGDKGRYEHTDMPLPRNLYAQTKLLGERETLKFGKANAAVVRTTLLSGNSPSGAKSLHERLFAAWAKGEKTPLFAEEIRQPVSVSNLADALVEICERPNLSGVYHWAGGEKLSRFEIGERIARHFGLPAEDLIEKTTYEQVGGNARSRPRDLSLILHPLSGKLKTRVQNFDEILSETVVPAGCEAWYEKMTGRKTVRRLVKGRDF</sequence>
<dbReference type="InterPro" id="IPR036291">
    <property type="entry name" value="NAD(P)-bd_dom_sf"/>
</dbReference>
<dbReference type="SUPFAM" id="SSF51735">
    <property type="entry name" value="NAD(P)-binding Rossmann-fold domains"/>
    <property type="match status" value="1"/>
</dbReference>
<evidence type="ECO:0000256" key="2">
    <source>
        <dbReference type="ARBA" id="ARBA00010944"/>
    </source>
</evidence>
<protein>
    <recommendedName>
        <fullName evidence="4 6">dTDP-4-dehydrorhamnose reductase</fullName>
        <ecNumber evidence="3 6">1.1.1.133</ecNumber>
    </recommendedName>
</protein>
<evidence type="ECO:0000313" key="9">
    <source>
        <dbReference type="Proteomes" id="UP000886812"/>
    </source>
</evidence>
<comment type="catalytic activity">
    <reaction evidence="5">
        <text>dTDP-beta-L-rhamnose + NADP(+) = dTDP-4-dehydro-beta-L-rhamnose + NADPH + H(+)</text>
        <dbReference type="Rhea" id="RHEA:21796"/>
        <dbReference type="ChEBI" id="CHEBI:15378"/>
        <dbReference type="ChEBI" id="CHEBI:57510"/>
        <dbReference type="ChEBI" id="CHEBI:57783"/>
        <dbReference type="ChEBI" id="CHEBI:58349"/>
        <dbReference type="ChEBI" id="CHEBI:62830"/>
        <dbReference type="EC" id="1.1.1.133"/>
    </reaction>
</comment>
<comment type="function">
    <text evidence="6">Catalyzes the reduction of dTDP-6-deoxy-L-lyxo-4-hexulose to yield dTDP-L-rhamnose.</text>
</comment>
<dbReference type="EMBL" id="DVOG01000048">
    <property type="protein sequence ID" value="HIV03854.1"/>
    <property type="molecule type" value="Genomic_DNA"/>
</dbReference>
<evidence type="ECO:0000256" key="4">
    <source>
        <dbReference type="ARBA" id="ARBA00017099"/>
    </source>
</evidence>
<dbReference type="InterPro" id="IPR005913">
    <property type="entry name" value="dTDP_dehydrorham_reduct"/>
</dbReference>
<dbReference type="InterPro" id="IPR029903">
    <property type="entry name" value="RmlD-like-bd"/>
</dbReference>
<evidence type="ECO:0000259" key="7">
    <source>
        <dbReference type="Pfam" id="PF04321"/>
    </source>
</evidence>
<dbReference type="Gene3D" id="3.40.50.720">
    <property type="entry name" value="NAD(P)-binding Rossmann-like Domain"/>
    <property type="match status" value="1"/>
</dbReference>
<reference evidence="8" key="1">
    <citation type="submission" date="2020-10" db="EMBL/GenBank/DDBJ databases">
        <authorList>
            <person name="Gilroy R."/>
        </authorList>
    </citation>
    <scope>NUCLEOTIDE SEQUENCE</scope>
    <source>
        <strain evidence="8">10669</strain>
    </source>
</reference>
<dbReference type="PANTHER" id="PTHR10491:SF4">
    <property type="entry name" value="METHIONINE ADENOSYLTRANSFERASE 2 SUBUNIT BETA"/>
    <property type="match status" value="1"/>
</dbReference>
<dbReference type="CDD" id="cd05254">
    <property type="entry name" value="dTDP_HR_like_SDR_e"/>
    <property type="match status" value="1"/>
</dbReference>
<dbReference type="Pfam" id="PF04321">
    <property type="entry name" value="RmlD_sub_bind"/>
    <property type="match status" value="1"/>
</dbReference>
<evidence type="ECO:0000256" key="5">
    <source>
        <dbReference type="ARBA" id="ARBA00048200"/>
    </source>
</evidence>
<comment type="caution">
    <text evidence="8">The sequence shown here is derived from an EMBL/GenBank/DDBJ whole genome shotgun (WGS) entry which is preliminary data.</text>
</comment>
<proteinExistence type="inferred from homology"/>
<accession>A0A9D1NIQ7</accession>
<evidence type="ECO:0000256" key="6">
    <source>
        <dbReference type="RuleBase" id="RU364082"/>
    </source>
</evidence>
<reference evidence="8" key="2">
    <citation type="journal article" date="2021" name="PeerJ">
        <title>Extensive microbial diversity within the chicken gut microbiome revealed by metagenomics and culture.</title>
        <authorList>
            <person name="Gilroy R."/>
            <person name="Ravi A."/>
            <person name="Getino M."/>
            <person name="Pursley I."/>
            <person name="Horton D.L."/>
            <person name="Alikhan N.F."/>
            <person name="Baker D."/>
            <person name="Gharbi K."/>
            <person name="Hall N."/>
            <person name="Watson M."/>
            <person name="Adriaenssens E.M."/>
            <person name="Foster-Nyarko E."/>
            <person name="Jarju S."/>
            <person name="Secka A."/>
            <person name="Antonio M."/>
            <person name="Oren A."/>
            <person name="Chaudhuri R.R."/>
            <person name="La Ragione R."/>
            <person name="Hildebrand F."/>
            <person name="Pallen M.J."/>
        </authorList>
    </citation>
    <scope>NUCLEOTIDE SEQUENCE</scope>
    <source>
        <strain evidence="8">10669</strain>
    </source>
</reference>
<evidence type="ECO:0000256" key="1">
    <source>
        <dbReference type="ARBA" id="ARBA00004781"/>
    </source>
</evidence>
<feature type="domain" description="RmlD-like substrate binding" evidence="7">
    <location>
        <begin position="1"/>
        <end position="294"/>
    </location>
</feature>
<dbReference type="GO" id="GO:0008831">
    <property type="term" value="F:dTDP-4-dehydrorhamnose reductase activity"/>
    <property type="evidence" value="ECO:0007669"/>
    <property type="project" value="UniProtKB-EC"/>
</dbReference>
<name>A0A9D1NIQ7_9BACT</name>